<evidence type="ECO:0000259" key="3">
    <source>
        <dbReference type="PROSITE" id="PS50011"/>
    </source>
</evidence>
<feature type="region of interest" description="Disordered" evidence="2">
    <location>
        <begin position="478"/>
        <end position="500"/>
    </location>
</feature>
<dbReference type="GO" id="GO:0005737">
    <property type="term" value="C:cytoplasm"/>
    <property type="evidence" value="ECO:0007669"/>
    <property type="project" value="TreeGrafter"/>
</dbReference>
<dbReference type="InterPro" id="IPR000719">
    <property type="entry name" value="Prot_kinase_dom"/>
</dbReference>
<evidence type="ECO:0000256" key="1">
    <source>
        <dbReference type="PROSITE-ProRule" id="PRU00339"/>
    </source>
</evidence>
<feature type="compositionally biased region" description="Polar residues" evidence="2">
    <location>
        <begin position="479"/>
        <end position="500"/>
    </location>
</feature>
<evidence type="ECO:0000313" key="4">
    <source>
        <dbReference type="EMBL" id="KIO23996.1"/>
    </source>
</evidence>
<dbReference type="PROSITE" id="PS50005">
    <property type="entry name" value="TPR"/>
    <property type="match status" value="4"/>
</dbReference>
<gene>
    <name evidence="4" type="ORF">M407DRAFT_26606</name>
</gene>
<sequence length="500" mass="54646">MTYCGAIQDTFEGVKYLHTQQPPICHGDLKSLNILVSSSCRAIIIDFGSARAISDSQDETIDDNDGPRPQGAGPTVEQDSPAIHVGTAGNQLILTGPAWSLHWAAPEMMSGNSPGLPSDIWAAGWVCWELMTDKLPFPELSSPGGIIMTVVQQRVPKPREESQLGQIVALCSLMTDCWAFDPKSRPSITQCCNRLKWMPSTSPSGGNPSGSKEPSVDLLLQQGQMHYEQDSYEEAASLFQQALLAEESHARAQEIYASIGHDSGQLNTLLGLGLAYRLQSKYTEAEKSFTRAHEISARLGNDLALANTLRGLGQVYRVQSKYIQAEETFTQAEEIYARIGDDLGRAYTLKGLGDVYRFQSKYGQAAESYTRAQEISARVGDDLGRANTLRGLGDVYLAQSKYTQAEESYTQAQEIYGRIGGDLGRANTLRSIGHLCRNQGRNVEAAAHYTGARELFARLGIHNEVEDVSRWLPIMLPDPNSSTTSPHQSVDTNIPSTTPS</sequence>
<name>A0A0C3QE16_9AGAM</name>
<dbReference type="SMART" id="SM00028">
    <property type="entry name" value="TPR"/>
    <property type="match status" value="6"/>
</dbReference>
<dbReference type="SMART" id="SM00220">
    <property type="entry name" value="S_TKc"/>
    <property type="match status" value="1"/>
</dbReference>
<dbReference type="AlphaFoldDB" id="A0A0C3QE16"/>
<dbReference type="InterPro" id="IPR011009">
    <property type="entry name" value="Kinase-like_dom_sf"/>
</dbReference>
<feature type="repeat" description="TPR" evidence="1">
    <location>
        <begin position="346"/>
        <end position="379"/>
    </location>
</feature>
<dbReference type="GO" id="GO:0007165">
    <property type="term" value="P:signal transduction"/>
    <property type="evidence" value="ECO:0007669"/>
    <property type="project" value="TreeGrafter"/>
</dbReference>
<feature type="repeat" description="TPR" evidence="1">
    <location>
        <begin position="266"/>
        <end position="299"/>
    </location>
</feature>
<dbReference type="InterPro" id="IPR011990">
    <property type="entry name" value="TPR-like_helical_dom_sf"/>
</dbReference>
<keyword evidence="5" id="KW-1185">Reference proteome</keyword>
<dbReference type="HOGENOM" id="CLU_000288_7_37_1"/>
<evidence type="ECO:0000313" key="5">
    <source>
        <dbReference type="Proteomes" id="UP000054248"/>
    </source>
</evidence>
<feature type="repeat" description="TPR" evidence="1">
    <location>
        <begin position="386"/>
        <end position="419"/>
    </location>
</feature>
<dbReference type="Pfam" id="PF00069">
    <property type="entry name" value="Pkinase"/>
    <property type="match status" value="1"/>
</dbReference>
<accession>A0A0C3QE16</accession>
<proteinExistence type="predicted"/>
<dbReference type="PANTHER" id="PTHR23257">
    <property type="entry name" value="SERINE-THREONINE PROTEIN KINASE"/>
    <property type="match status" value="1"/>
</dbReference>
<dbReference type="Pfam" id="PF13432">
    <property type="entry name" value="TPR_16"/>
    <property type="match status" value="1"/>
</dbReference>
<dbReference type="PROSITE" id="PS50011">
    <property type="entry name" value="PROTEIN_KINASE_DOM"/>
    <property type="match status" value="1"/>
</dbReference>
<dbReference type="GO" id="GO:0004672">
    <property type="term" value="F:protein kinase activity"/>
    <property type="evidence" value="ECO:0007669"/>
    <property type="project" value="InterPro"/>
</dbReference>
<feature type="region of interest" description="Disordered" evidence="2">
    <location>
        <begin position="55"/>
        <end position="82"/>
    </location>
</feature>
<dbReference type="PROSITE" id="PS00108">
    <property type="entry name" value="PROTEIN_KINASE_ST"/>
    <property type="match status" value="1"/>
</dbReference>
<dbReference type="SUPFAM" id="SSF56112">
    <property type="entry name" value="Protein kinase-like (PK-like)"/>
    <property type="match status" value="1"/>
</dbReference>
<dbReference type="InterPro" id="IPR050167">
    <property type="entry name" value="Ser_Thr_protein_kinase"/>
</dbReference>
<evidence type="ECO:0000256" key="2">
    <source>
        <dbReference type="SAM" id="MobiDB-lite"/>
    </source>
</evidence>
<protein>
    <recommendedName>
        <fullName evidence="3">Protein kinase domain-containing protein</fullName>
    </recommendedName>
</protein>
<organism evidence="4 5">
    <name type="scientific">Tulasnella calospora MUT 4182</name>
    <dbReference type="NCBI Taxonomy" id="1051891"/>
    <lineage>
        <taxon>Eukaryota</taxon>
        <taxon>Fungi</taxon>
        <taxon>Dikarya</taxon>
        <taxon>Basidiomycota</taxon>
        <taxon>Agaricomycotina</taxon>
        <taxon>Agaricomycetes</taxon>
        <taxon>Cantharellales</taxon>
        <taxon>Tulasnellaceae</taxon>
        <taxon>Tulasnella</taxon>
    </lineage>
</organism>
<dbReference type="EMBL" id="KN823071">
    <property type="protein sequence ID" value="KIO23996.1"/>
    <property type="molecule type" value="Genomic_DNA"/>
</dbReference>
<dbReference type="Pfam" id="PF13424">
    <property type="entry name" value="TPR_12"/>
    <property type="match status" value="2"/>
</dbReference>
<dbReference type="GO" id="GO:0005524">
    <property type="term" value="F:ATP binding"/>
    <property type="evidence" value="ECO:0007669"/>
    <property type="project" value="InterPro"/>
</dbReference>
<dbReference type="SUPFAM" id="SSF48452">
    <property type="entry name" value="TPR-like"/>
    <property type="match status" value="1"/>
</dbReference>
<dbReference type="InterPro" id="IPR019734">
    <property type="entry name" value="TPR_rpt"/>
</dbReference>
<reference evidence="5" key="2">
    <citation type="submission" date="2015-01" db="EMBL/GenBank/DDBJ databases">
        <title>Evolutionary Origins and Diversification of the Mycorrhizal Mutualists.</title>
        <authorList>
            <consortium name="DOE Joint Genome Institute"/>
            <consortium name="Mycorrhizal Genomics Consortium"/>
            <person name="Kohler A."/>
            <person name="Kuo A."/>
            <person name="Nagy L.G."/>
            <person name="Floudas D."/>
            <person name="Copeland A."/>
            <person name="Barry K.W."/>
            <person name="Cichocki N."/>
            <person name="Veneault-Fourrey C."/>
            <person name="LaButti K."/>
            <person name="Lindquist E.A."/>
            <person name="Lipzen A."/>
            <person name="Lundell T."/>
            <person name="Morin E."/>
            <person name="Murat C."/>
            <person name="Riley R."/>
            <person name="Ohm R."/>
            <person name="Sun H."/>
            <person name="Tunlid A."/>
            <person name="Henrissat B."/>
            <person name="Grigoriev I.V."/>
            <person name="Hibbett D.S."/>
            <person name="Martin F."/>
        </authorList>
    </citation>
    <scope>NUCLEOTIDE SEQUENCE [LARGE SCALE GENOMIC DNA]</scope>
    <source>
        <strain evidence="5">MUT 4182</strain>
    </source>
</reference>
<dbReference type="STRING" id="1051891.A0A0C3QE16"/>
<dbReference type="Gene3D" id="1.25.40.10">
    <property type="entry name" value="Tetratricopeptide repeat domain"/>
    <property type="match status" value="2"/>
</dbReference>
<feature type="domain" description="Protein kinase" evidence="3">
    <location>
        <begin position="1"/>
        <end position="198"/>
    </location>
</feature>
<dbReference type="Proteomes" id="UP000054248">
    <property type="component" value="Unassembled WGS sequence"/>
</dbReference>
<dbReference type="OrthoDB" id="621413at2759"/>
<dbReference type="InterPro" id="IPR008271">
    <property type="entry name" value="Ser/Thr_kinase_AS"/>
</dbReference>
<feature type="repeat" description="TPR" evidence="1">
    <location>
        <begin position="216"/>
        <end position="249"/>
    </location>
</feature>
<dbReference type="Gene3D" id="1.10.510.10">
    <property type="entry name" value="Transferase(Phosphotransferase) domain 1"/>
    <property type="match status" value="1"/>
</dbReference>
<keyword evidence="1" id="KW-0802">TPR repeat</keyword>
<reference evidence="4 5" key="1">
    <citation type="submission" date="2014-04" db="EMBL/GenBank/DDBJ databases">
        <authorList>
            <consortium name="DOE Joint Genome Institute"/>
            <person name="Kuo A."/>
            <person name="Girlanda M."/>
            <person name="Perotto S."/>
            <person name="Kohler A."/>
            <person name="Nagy L.G."/>
            <person name="Floudas D."/>
            <person name="Copeland A."/>
            <person name="Barry K.W."/>
            <person name="Cichocki N."/>
            <person name="Veneault-Fourrey C."/>
            <person name="LaButti K."/>
            <person name="Lindquist E.A."/>
            <person name="Lipzen A."/>
            <person name="Lundell T."/>
            <person name="Morin E."/>
            <person name="Murat C."/>
            <person name="Sun H."/>
            <person name="Tunlid A."/>
            <person name="Henrissat B."/>
            <person name="Grigoriev I.V."/>
            <person name="Hibbett D.S."/>
            <person name="Martin F."/>
            <person name="Nordberg H.P."/>
            <person name="Cantor M.N."/>
            <person name="Hua S.X."/>
        </authorList>
    </citation>
    <scope>NUCLEOTIDE SEQUENCE [LARGE SCALE GENOMIC DNA]</scope>
    <source>
        <strain evidence="4 5">MUT 4182</strain>
    </source>
</reference>